<feature type="non-terminal residue" evidence="1">
    <location>
        <position position="1"/>
    </location>
</feature>
<comment type="caution">
    <text evidence="1">The sequence shown here is derived from an EMBL/GenBank/DDBJ whole genome shotgun (WGS) entry which is preliminary data.</text>
</comment>
<gene>
    <name evidence="1" type="ORF">LCGC14_2920560</name>
</gene>
<name>A0A0F9AEY8_9ZZZZ</name>
<accession>A0A0F9AEY8</accession>
<proteinExistence type="predicted"/>
<evidence type="ECO:0000313" key="1">
    <source>
        <dbReference type="EMBL" id="KKK70776.1"/>
    </source>
</evidence>
<sequence length="62" mass="7230">MESDLLSLIDQELGFRPGSREFNRVLMNLEIQGKVTVVKIKKNQRQIKLVREKQNYLAIGED</sequence>
<dbReference type="EMBL" id="LAZR01058030">
    <property type="protein sequence ID" value="KKK70776.1"/>
    <property type="molecule type" value="Genomic_DNA"/>
</dbReference>
<organism evidence="1">
    <name type="scientific">marine sediment metagenome</name>
    <dbReference type="NCBI Taxonomy" id="412755"/>
    <lineage>
        <taxon>unclassified sequences</taxon>
        <taxon>metagenomes</taxon>
        <taxon>ecological metagenomes</taxon>
    </lineage>
</organism>
<dbReference type="AlphaFoldDB" id="A0A0F9AEY8"/>
<protein>
    <submittedName>
        <fullName evidence="1">Uncharacterized protein</fullName>
    </submittedName>
</protein>
<reference evidence="1" key="1">
    <citation type="journal article" date="2015" name="Nature">
        <title>Complex archaea that bridge the gap between prokaryotes and eukaryotes.</title>
        <authorList>
            <person name="Spang A."/>
            <person name="Saw J.H."/>
            <person name="Jorgensen S.L."/>
            <person name="Zaremba-Niedzwiedzka K."/>
            <person name="Martijn J."/>
            <person name="Lind A.E."/>
            <person name="van Eijk R."/>
            <person name="Schleper C."/>
            <person name="Guy L."/>
            <person name="Ettema T.J."/>
        </authorList>
    </citation>
    <scope>NUCLEOTIDE SEQUENCE</scope>
</reference>